<dbReference type="AlphaFoldDB" id="A0A176WJE8"/>
<dbReference type="GO" id="GO:0005886">
    <property type="term" value="C:plasma membrane"/>
    <property type="evidence" value="ECO:0007669"/>
    <property type="project" value="TreeGrafter"/>
</dbReference>
<dbReference type="GO" id="GO:2000031">
    <property type="term" value="P:regulation of salicylic acid mediated signaling pathway"/>
    <property type="evidence" value="ECO:0007669"/>
    <property type="project" value="InterPro"/>
</dbReference>
<dbReference type="PANTHER" id="PTHR33199">
    <property type="entry name" value="MACPF DOMAIN-CONTAINING PROTEIN CAD1"/>
    <property type="match status" value="1"/>
</dbReference>
<comment type="caution">
    <text evidence="2">The sequence shown here is derived from an EMBL/GenBank/DDBJ whole genome shotgun (WGS) entry which is preliminary data.</text>
</comment>
<sequence length="363" mass="40395">MREVTDEVNRRVSGYDSRSRENSIPQRRGLLPRDGLVTVVVSESCRGPALDIGSVRQERPSPWACPRVGPTEELADSSLRKKEKEQEPEQGTTDLRHEWTGIAGPLRERKSGARGDDRAGEGEWEWGAGLGFTAACFFLGGFRCWSGCVRAQKHKDSEVQINTSSSRCRAISRAPQHLSSFYLTLRRSSIERFRGPNLELDSTGLSWTSTRCPRRTIRKAVHYENPLQFGELFIGASNSVVVQVQPDGFGMADKAYAMRPQTRNSGQSKIATPAEKIAYEATQALGRGFDVTTDFRVGSCKGSCLVELDEENLQDLITPTGVVIQNVSREIKLDKGERTRYKSDVVSFQQVIFQLLAYACPSI</sequence>
<protein>
    <submittedName>
        <fullName evidence="2">Uncharacterized protein</fullName>
    </submittedName>
</protein>
<evidence type="ECO:0000313" key="2">
    <source>
        <dbReference type="EMBL" id="OAE32783.1"/>
    </source>
</evidence>
<keyword evidence="3" id="KW-1185">Reference proteome</keyword>
<feature type="compositionally biased region" description="Basic and acidic residues" evidence="1">
    <location>
        <begin position="1"/>
        <end position="10"/>
    </location>
</feature>
<gene>
    <name evidence="2" type="ORF">AXG93_374s1100</name>
</gene>
<proteinExistence type="predicted"/>
<evidence type="ECO:0000313" key="3">
    <source>
        <dbReference type="Proteomes" id="UP000077202"/>
    </source>
</evidence>
<name>A0A176WJE8_MARPO</name>
<feature type="compositionally biased region" description="Basic and acidic residues" evidence="1">
    <location>
        <begin position="78"/>
        <end position="87"/>
    </location>
</feature>
<reference evidence="2" key="1">
    <citation type="submission" date="2016-03" db="EMBL/GenBank/DDBJ databases">
        <title>Mechanisms controlling the formation of the plant cell surface in tip-growing cells are functionally conserved among land plants.</title>
        <authorList>
            <person name="Honkanen S."/>
            <person name="Jones V.A."/>
            <person name="Morieri G."/>
            <person name="Champion C."/>
            <person name="Hetherington A.J."/>
            <person name="Kelly S."/>
            <person name="Saint-Marcoux D."/>
            <person name="Proust H."/>
            <person name="Prescott H."/>
            <person name="Dolan L."/>
        </authorList>
    </citation>
    <scope>NUCLEOTIDE SEQUENCE [LARGE SCALE GENOMIC DNA]</scope>
    <source>
        <tissue evidence="2">Whole gametophyte</tissue>
    </source>
</reference>
<dbReference type="GO" id="GO:0012501">
    <property type="term" value="P:programmed cell death"/>
    <property type="evidence" value="ECO:0007669"/>
    <property type="project" value="InterPro"/>
</dbReference>
<feature type="compositionally biased region" description="Basic and acidic residues" evidence="1">
    <location>
        <begin position="106"/>
        <end position="120"/>
    </location>
</feature>
<accession>A0A176WJE8</accession>
<feature type="region of interest" description="Disordered" evidence="1">
    <location>
        <begin position="1"/>
        <end position="31"/>
    </location>
</feature>
<organism evidence="2 3">
    <name type="scientific">Marchantia polymorpha subsp. ruderalis</name>
    <dbReference type="NCBI Taxonomy" id="1480154"/>
    <lineage>
        <taxon>Eukaryota</taxon>
        <taxon>Viridiplantae</taxon>
        <taxon>Streptophyta</taxon>
        <taxon>Embryophyta</taxon>
        <taxon>Marchantiophyta</taxon>
        <taxon>Marchantiopsida</taxon>
        <taxon>Marchantiidae</taxon>
        <taxon>Marchantiales</taxon>
        <taxon>Marchantiaceae</taxon>
        <taxon>Marchantia</taxon>
    </lineage>
</organism>
<dbReference type="InterPro" id="IPR044663">
    <property type="entry name" value="CAD1/NSL1-like"/>
</dbReference>
<feature type="region of interest" description="Disordered" evidence="1">
    <location>
        <begin position="50"/>
        <end position="120"/>
    </location>
</feature>
<dbReference type="EMBL" id="LVLJ01000731">
    <property type="protein sequence ID" value="OAE32783.1"/>
    <property type="molecule type" value="Genomic_DNA"/>
</dbReference>
<dbReference type="GO" id="GO:0006952">
    <property type="term" value="P:defense response"/>
    <property type="evidence" value="ECO:0007669"/>
    <property type="project" value="InterPro"/>
</dbReference>
<dbReference type="Proteomes" id="UP000077202">
    <property type="component" value="Unassembled WGS sequence"/>
</dbReference>
<evidence type="ECO:0000256" key="1">
    <source>
        <dbReference type="SAM" id="MobiDB-lite"/>
    </source>
</evidence>
<dbReference type="PANTHER" id="PTHR33199:SF1">
    <property type="entry name" value="OS01G0958700 PROTEIN"/>
    <property type="match status" value="1"/>
</dbReference>